<feature type="domain" description="PIN" evidence="6">
    <location>
        <begin position="62"/>
        <end position="160"/>
    </location>
</feature>
<dbReference type="InterPro" id="IPR002716">
    <property type="entry name" value="PIN_dom"/>
</dbReference>
<accession>A0A9Q0LM86</accession>
<dbReference type="AlphaFoldDB" id="A0A9Q0LM86"/>
<sequence>MGKLRKTQKFAKVKRMLKPKDQRIPNNPRIKKTKKTKESLRRISKTSSSMFLQYNTSLGPPYQVILDTNFINFSIQNKLDIVQSFYDLLLAKAIPCVTDCVIGELEKLGSKFRVALRVSKDPRFKRIHCGCNGYADDCICNLVTQHKCYMVATSDKDLKRRIRKIPGVPIVGIKNHKYTVERLPI</sequence>
<comment type="subcellular location">
    <subcellularLocation>
        <location evidence="1">Nucleus</location>
        <location evidence="1">Nucleolus</location>
    </subcellularLocation>
</comment>
<dbReference type="SMART" id="SM00670">
    <property type="entry name" value="PINc"/>
    <property type="match status" value="1"/>
</dbReference>
<dbReference type="PANTHER" id="PTHR12416">
    <property type="entry name" value="RRNA-PROCESSING PROTEIN UTP23 HOMOLOG"/>
    <property type="match status" value="1"/>
</dbReference>
<evidence type="ECO:0000313" key="8">
    <source>
        <dbReference type="Proteomes" id="UP001149090"/>
    </source>
</evidence>
<dbReference type="Gene3D" id="3.40.50.1010">
    <property type="entry name" value="5'-nuclease"/>
    <property type="match status" value="1"/>
</dbReference>
<evidence type="ECO:0000313" key="7">
    <source>
        <dbReference type="EMBL" id="KAJ5073988.1"/>
    </source>
</evidence>
<reference evidence="7" key="1">
    <citation type="submission" date="2022-10" db="EMBL/GenBank/DDBJ databases">
        <title>Novel sulphate-reducing endosymbionts in the free-living metamonad Anaeramoeba.</title>
        <authorList>
            <person name="Jerlstrom-Hultqvist J."/>
            <person name="Cepicka I."/>
            <person name="Gallot-Lavallee L."/>
            <person name="Salas-Leiva D."/>
            <person name="Curtis B.A."/>
            <person name="Zahonova K."/>
            <person name="Pipaliya S."/>
            <person name="Dacks J."/>
            <person name="Roger A.J."/>
        </authorList>
    </citation>
    <scope>NUCLEOTIDE SEQUENCE</scope>
    <source>
        <strain evidence="7">BMAN</strain>
    </source>
</reference>
<dbReference type="InterPro" id="IPR029060">
    <property type="entry name" value="PIN-like_dom_sf"/>
</dbReference>
<keyword evidence="8" id="KW-1185">Reference proteome</keyword>
<dbReference type="Pfam" id="PF04900">
    <property type="entry name" value="Fcf1"/>
    <property type="match status" value="1"/>
</dbReference>
<organism evidence="7 8">
    <name type="scientific">Anaeramoeba ignava</name>
    <name type="common">Anaerobic marine amoeba</name>
    <dbReference type="NCBI Taxonomy" id="1746090"/>
    <lineage>
        <taxon>Eukaryota</taxon>
        <taxon>Metamonada</taxon>
        <taxon>Anaeramoebidae</taxon>
        <taxon>Anaeramoeba</taxon>
    </lineage>
</organism>
<dbReference type="GO" id="GO:0006364">
    <property type="term" value="P:rRNA processing"/>
    <property type="evidence" value="ECO:0007669"/>
    <property type="project" value="UniProtKB-KW"/>
</dbReference>
<dbReference type="SUPFAM" id="SSF88723">
    <property type="entry name" value="PIN domain-like"/>
    <property type="match status" value="1"/>
</dbReference>
<evidence type="ECO:0000256" key="2">
    <source>
        <dbReference type="ARBA" id="ARBA00022517"/>
    </source>
</evidence>
<gene>
    <name evidence="7" type="ORF">M0811_08261</name>
</gene>
<dbReference type="OMA" id="GMMDCLL"/>
<keyword evidence="4" id="KW-0539">Nucleus</keyword>
<dbReference type="Proteomes" id="UP001149090">
    <property type="component" value="Unassembled WGS sequence"/>
</dbReference>
<evidence type="ECO:0000256" key="3">
    <source>
        <dbReference type="ARBA" id="ARBA00022552"/>
    </source>
</evidence>
<dbReference type="FunFam" id="3.40.50.1010:FF:000035">
    <property type="entry name" value="Fcf1, putative"/>
    <property type="match status" value="1"/>
</dbReference>
<name>A0A9Q0LM86_ANAIG</name>
<comment type="caution">
    <text evidence="7">The sequence shown here is derived from an EMBL/GenBank/DDBJ whole genome shotgun (WGS) entry which is preliminary data.</text>
</comment>
<dbReference type="CDD" id="cd09864">
    <property type="entry name" value="PIN_Fcf1-like"/>
    <property type="match status" value="1"/>
</dbReference>
<keyword evidence="2" id="KW-0690">Ribosome biogenesis</keyword>
<evidence type="ECO:0000256" key="1">
    <source>
        <dbReference type="ARBA" id="ARBA00004604"/>
    </source>
</evidence>
<evidence type="ECO:0000256" key="5">
    <source>
        <dbReference type="ARBA" id="ARBA00024026"/>
    </source>
</evidence>
<evidence type="ECO:0000259" key="6">
    <source>
        <dbReference type="SMART" id="SM00670"/>
    </source>
</evidence>
<keyword evidence="3" id="KW-0698">rRNA processing</keyword>
<comment type="similarity">
    <text evidence="5">Belongs to the UTP23/FCF1 family. FCF1 subfamily.</text>
</comment>
<protein>
    <submittedName>
        <fullName evidence="7">rRNA-processing protein fcf1</fullName>
    </submittedName>
</protein>
<evidence type="ECO:0000256" key="4">
    <source>
        <dbReference type="ARBA" id="ARBA00023242"/>
    </source>
</evidence>
<dbReference type="OrthoDB" id="76105at2759"/>
<proteinExistence type="inferred from homology"/>
<dbReference type="GO" id="GO:0032040">
    <property type="term" value="C:small-subunit processome"/>
    <property type="evidence" value="ECO:0007669"/>
    <property type="project" value="InterPro"/>
</dbReference>
<dbReference type="InterPro" id="IPR037503">
    <property type="entry name" value="Fcf1_PIN"/>
</dbReference>
<dbReference type="InterPro" id="IPR006984">
    <property type="entry name" value="Fcf1/UTP23"/>
</dbReference>
<dbReference type="EMBL" id="JAPDFW010000071">
    <property type="protein sequence ID" value="KAJ5073988.1"/>
    <property type="molecule type" value="Genomic_DNA"/>
</dbReference>